<dbReference type="Proteomes" id="UP000000644">
    <property type="component" value="Plasmid pPNAP01"/>
</dbReference>
<dbReference type="InterPro" id="IPR050168">
    <property type="entry name" value="AAA_ATPase_domain"/>
</dbReference>
<dbReference type="InterPro" id="IPR027417">
    <property type="entry name" value="P-loop_NTPase"/>
</dbReference>
<name>A1VV77_POLNA</name>
<feature type="domain" description="AAA+ ATPase" evidence="2">
    <location>
        <begin position="261"/>
        <end position="398"/>
    </location>
</feature>
<dbReference type="CDD" id="cd19481">
    <property type="entry name" value="RecA-like_protease"/>
    <property type="match status" value="1"/>
</dbReference>
<dbReference type="SUPFAM" id="SSF52540">
    <property type="entry name" value="P-loop containing nucleoside triphosphate hydrolases"/>
    <property type="match status" value="1"/>
</dbReference>
<dbReference type="InterPro" id="IPR003959">
    <property type="entry name" value="ATPase_AAA_core"/>
</dbReference>
<dbReference type="SMART" id="SM00382">
    <property type="entry name" value="AAA"/>
    <property type="match status" value="1"/>
</dbReference>
<dbReference type="Gene3D" id="3.40.50.300">
    <property type="entry name" value="P-loop containing nucleotide triphosphate hydrolases"/>
    <property type="match status" value="1"/>
</dbReference>
<dbReference type="GO" id="GO:0005524">
    <property type="term" value="F:ATP binding"/>
    <property type="evidence" value="ECO:0007669"/>
    <property type="project" value="UniProtKB-KW"/>
</dbReference>
<dbReference type="EMBL" id="CP000530">
    <property type="protein sequence ID" value="ABM39555.1"/>
    <property type="molecule type" value="Genomic_DNA"/>
</dbReference>
<evidence type="ECO:0000259" key="2">
    <source>
        <dbReference type="SMART" id="SM00382"/>
    </source>
</evidence>
<keyword evidence="1" id="KW-0547">Nucleotide-binding</keyword>
<dbReference type="HOGENOM" id="CLU_566027_0_0_4"/>
<dbReference type="AlphaFoldDB" id="A1VV77"/>
<dbReference type="GO" id="GO:0016887">
    <property type="term" value="F:ATP hydrolysis activity"/>
    <property type="evidence" value="ECO:0007669"/>
    <property type="project" value="InterPro"/>
</dbReference>
<comment type="similarity">
    <text evidence="1">Belongs to the AAA ATPase family.</text>
</comment>
<gene>
    <name evidence="3" type="ordered locus">Pnap_4272</name>
</gene>
<sequence length="482" mass="52841">MAIESWFPVGYSMPDGATCRRAVFGEAQWQIIKTDGAGTVLIVRSELMDRWKALGLIEVGVFNTFKFGPDTFHEISCGPSEIIAPVDQSNSPDSRNEAIAFAMALKATREIDPESPLQDAIYAEGLGRLLPIFSVSPRADDDVILGYWLTGGAQVSAKSFRRLNQMMSWITPSGLKDVVSAAGMTQLTKDAPRDDHFQDEAELEKIDSSKIECSCDDEVSSLESGVPFVLAGRPLLEDFFNEHVIDIVRNKERYAALGIGFPSAIVLHGPPGCGKTFAVEQLIEYLGWPSFQVDASSVASPFIHETSKKVAEVFDKAMVNAPSILVIDEMEAFLADRESGSGSSMHRVEEVAEFLRRIPEATKNEVLVVGMTNRVEMIDSAIMRRGRFDHVIQVDPATEVEVKALLDKLLAKLPCDKDIETGPLSRRLSGRPLSDVTFVIREGARLCARSGSNKIAQRFLVEALDSTPERTGSGTHRSIGFV</sequence>
<dbReference type="PROSITE" id="PS00674">
    <property type="entry name" value="AAA"/>
    <property type="match status" value="1"/>
</dbReference>
<accession>A1VV77</accession>
<proteinExistence type="inferred from homology"/>
<keyword evidence="4" id="KW-1185">Reference proteome</keyword>
<evidence type="ECO:0000313" key="4">
    <source>
        <dbReference type="Proteomes" id="UP000000644"/>
    </source>
</evidence>
<protein>
    <submittedName>
        <fullName evidence="3">AAA ATPase, central domain protein</fullName>
    </submittedName>
</protein>
<keyword evidence="1" id="KW-0067">ATP-binding</keyword>
<dbReference type="KEGG" id="pna:Pnap_4272"/>
<organism evidence="3 4">
    <name type="scientific">Polaromonas naphthalenivorans (strain CJ2)</name>
    <dbReference type="NCBI Taxonomy" id="365044"/>
    <lineage>
        <taxon>Bacteria</taxon>
        <taxon>Pseudomonadati</taxon>
        <taxon>Pseudomonadota</taxon>
        <taxon>Betaproteobacteria</taxon>
        <taxon>Burkholderiales</taxon>
        <taxon>Comamonadaceae</taxon>
        <taxon>Polaromonas</taxon>
    </lineage>
</organism>
<geneLocation type="plasmid" evidence="3 4">
    <name>pPNAP01</name>
</geneLocation>
<dbReference type="OrthoDB" id="9802352at2"/>
<evidence type="ECO:0000256" key="1">
    <source>
        <dbReference type="RuleBase" id="RU003651"/>
    </source>
</evidence>
<dbReference type="InterPro" id="IPR003960">
    <property type="entry name" value="ATPase_AAA_CS"/>
</dbReference>
<reference evidence="4" key="1">
    <citation type="journal article" date="2009" name="Environ. Microbiol.">
        <title>The genome of Polaromonas naphthalenivorans strain CJ2, isolated from coal tar-contaminated sediment, reveals physiological and metabolic versatility and evolution through extensive horizontal gene transfer.</title>
        <authorList>
            <person name="Yagi J.M."/>
            <person name="Sims D."/>
            <person name="Brettin T."/>
            <person name="Bruce D."/>
            <person name="Madsen E.L."/>
        </authorList>
    </citation>
    <scope>NUCLEOTIDE SEQUENCE [LARGE SCALE GENOMIC DNA]</scope>
    <source>
        <strain evidence="4">CJ2</strain>
        <plasmid evidence="4">Plasmid pPNAP01</plasmid>
    </source>
</reference>
<dbReference type="RefSeq" id="WP_011797928.1">
    <property type="nucleotide sequence ID" value="NC_008757.1"/>
</dbReference>
<dbReference type="PANTHER" id="PTHR23077">
    <property type="entry name" value="AAA-FAMILY ATPASE"/>
    <property type="match status" value="1"/>
</dbReference>
<dbReference type="InterPro" id="IPR003593">
    <property type="entry name" value="AAA+_ATPase"/>
</dbReference>
<keyword evidence="3" id="KW-0614">Plasmid</keyword>
<evidence type="ECO:0000313" key="3">
    <source>
        <dbReference type="EMBL" id="ABM39555.1"/>
    </source>
</evidence>
<dbReference type="Pfam" id="PF00004">
    <property type="entry name" value="AAA"/>
    <property type="match status" value="1"/>
</dbReference>